<feature type="region of interest" description="Disordered" evidence="1">
    <location>
        <begin position="1"/>
        <end position="23"/>
    </location>
</feature>
<evidence type="ECO:0000256" key="1">
    <source>
        <dbReference type="SAM" id="MobiDB-lite"/>
    </source>
</evidence>
<feature type="compositionally biased region" description="Polar residues" evidence="1">
    <location>
        <begin position="11"/>
        <end position="23"/>
    </location>
</feature>
<reference evidence="2 3" key="1">
    <citation type="submission" date="2018-09" db="EMBL/GenBank/DDBJ databases">
        <title>Genomic Encyclopedia of Archaeal and Bacterial Type Strains, Phase II (KMG-II): from individual species to whole genera.</title>
        <authorList>
            <person name="Goeker M."/>
        </authorList>
    </citation>
    <scope>NUCLEOTIDE SEQUENCE [LARGE SCALE GENOMIC DNA]</scope>
    <source>
        <strain evidence="2 3">DSM 27148</strain>
    </source>
</reference>
<keyword evidence="3" id="KW-1185">Reference proteome</keyword>
<evidence type="ECO:0000313" key="3">
    <source>
        <dbReference type="Proteomes" id="UP000283387"/>
    </source>
</evidence>
<sequence length="266" mass="31262">MLPGFSDAPSADSQNALRSSKQHPTAYNNSMNVTNYIVIILVLFSATVNGQNTFTAKSDEELLLDCAKGTELEREIISDSIQYELRLWVCDFFYPDKLVQITRNFDHNWNYRLGYFKFLDDQTTFAFQDSIKKSIDWKEFENKLNHFIDAKIPNQDEIELLLSKDGYTYRFKNRDFFSSILDGGVYTVEIFDNKTHQTIQYNNPHSYLDKLIKAGLPTKEHEEFIAFIDYIYQISNLAKLRIIQFRETYKTGEMIQTKKKNKLKRN</sequence>
<name>A0A419W315_9BACT</name>
<organism evidence="2 3">
    <name type="scientific">Mangrovibacterium diazotrophicum</name>
    <dbReference type="NCBI Taxonomy" id="1261403"/>
    <lineage>
        <taxon>Bacteria</taxon>
        <taxon>Pseudomonadati</taxon>
        <taxon>Bacteroidota</taxon>
        <taxon>Bacteroidia</taxon>
        <taxon>Marinilabiliales</taxon>
        <taxon>Prolixibacteraceae</taxon>
        <taxon>Mangrovibacterium</taxon>
    </lineage>
</organism>
<dbReference type="AlphaFoldDB" id="A0A419W315"/>
<evidence type="ECO:0000313" key="2">
    <source>
        <dbReference type="EMBL" id="RKD89877.1"/>
    </source>
</evidence>
<accession>A0A419W315</accession>
<dbReference type="EMBL" id="RAPN01000001">
    <property type="protein sequence ID" value="RKD89877.1"/>
    <property type="molecule type" value="Genomic_DNA"/>
</dbReference>
<dbReference type="Proteomes" id="UP000283387">
    <property type="component" value="Unassembled WGS sequence"/>
</dbReference>
<gene>
    <name evidence="2" type="ORF">BC643_0211</name>
</gene>
<protein>
    <submittedName>
        <fullName evidence="2">Uncharacterized protein</fullName>
    </submittedName>
</protein>
<comment type="caution">
    <text evidence="2">The sequence shown here is derived from an EMBL/GenBank/DDBJ whole genome shotgun (WGS) entry which is preliminary data.</text>
</comment>
<proteinExistence type="predicted"/>